<evidence type="ECO:0000313" key="10">
    <source>
        <dbReference type="EMBL" id="KAK4269682.1"/>
    </source>
</evidence>
<evidence type="ECO:0000256" key="5">
    <source>
        <dbReference type="ARBA" id="ARBA00022781"/>
    </source>
</evidence>
<evidence type="ECO:0000256" key="8">
    <source>
        <dbReference type="ARBA" id="ARBA00023310"/>
    </source>
</evidence>
<dbReference type="EMBL" id="JAWXYG010000006">
    <property type="protein sequence ID" value="KAK4269682.1"/>
    <property type="molecule type" value="Genomic_DNA"/>
</dbReference>
<keyword evidence="11" id="KW-1185">Reference proteome</keyword>
<evidence type="ECO:0000256" key="1">
    <source>
        <dbReference type="ARBA" id="ARBA00004370"/>
    </source>
</evidence>
<keyword evidence="8" id="KW-0066">ATP synthesis</keyword>
<evidence type="ECO:0000313" key="11">
    <source>
        <dbReference type="Proteomes" id="UP001293593"/>
    </source>
</evidence>
<sequence length="130" mass="14369">MVSSYALALALTLALADVTKANNTLDSTTTDIEKIQEIFADLGVFSFFNNPTIETEKKKKVLLPCPCCLLSHRRYSTKIFSLASLLLHLQFEFATLGSPPLRILSSFSVDHRISSSRLTVSLFFLLVGVV</sequence>
<comment type="subcellular location">
    <subcellularLocation>
        <location evidence="1">Membrane</location>
    </subcellularLocation>
</comment>
<comment type="subunit">
    <text evidence="3">F-type ATPases have 2 components, CF(1) - the catalytic core - and CF(0) - the membrane proton channel. CF(1) has five subunits: alpha(3), beta(3), gamma(1), delta(1), epsilon(1). CF(0) has three main subunits: a, b and c.</text>
</comment>
<evidence type="ECO:0000256" key="4">
    <source>
        <dbReference type="ARBA" id="ARBA00022448"/>
    </source>
</evidence>
<accession>A0AAE1JFQ6</accession>
<proteinExistence type="inferred from homology"/>
<dbReference type="Pfam" id="PF00213">
    <property type="entry name" value="OSCP"/>
    <property type="match status" value="1"/>
</dbReference>
<keyword evidence="5" id="KW-0375">Hydrogen ion transport</keyword>
<evidence type="ECO:0000256" key="7">
    <source>
        <dbReference type="ARBA" id="ARBA00023136"/>
    </source>
</evidence>
<keyword evidence="7" id="KW-0472">Membrane</keyword>
<dbReference type="InterPro" id="IPR026015">
    <property type="entry name" value="ATP_synth_OSCP/delta_N_sf"/>
</dbReference>
<name>A0AAE1JFQ6_9FABA</name>
<protein>
    <submittedName>
        <fullName evidence="10">Uncharacterized protein</fullName>
    </submittedName>
</protein>
<evidence type="ECO:0000256" key="3">
    <source>
        <dbReference type="ARBA" id="ARBA00011648"/>
    </source>
</evidence>
<dbReference type="InterPro" id="IPR000711">
    <property type="entry name" value="ATPase_OSCP/dsu"/>
</dbReference>
<keyword evidence="9" id="KW-0732">Signal</keyword>
<evidence type="ECO:0000256" key="9">
    <source>
        <dbReference type="SAM" id="SignalP"/>
    </source>
</evidence>
<keyword evidence="6" id="KW-0406">Ion transport</keyword>
<dbReference type="AlphaFoldDB" id="A0AAE1JFQ6"/>
<dbReference type="SUPFAM" id="SSF47928">
    <property type="entry name" value="N-terminal domain of the delta subunit of the F1F0-ATP synthase"/>
    <property type="match status" value="1"/>
</dbReference>
<gene>
    <name evidence="10" type="ORF">QN277_022808</name>
</gene>
<dbReference type="GO" id="GO:0016020">
    <property type="term" value="C:membrane"/>
    <property type="evidence" value="ECO:0007669"/>
    <property type="project" value="UniProtKB-SubCell"/>
</dbReference>
<evidence type="ECO:0000256" key="2">
    <source>
        <dbReference type="ARBA" id="ARBA00007046"/>
    </source>
</evidence>
<comment type="similarity">
    <text evidence="2">Belongs to the ATPase delta chain family.</text>
</comment>
<feature type="chain" id="PRO_5042019430" evidence="9">
    <location>
        <begin position="22"/>
        <end position="130"/>
    </location>
</feature>
<comment type="caution">
    <text evidence="10">The sequence shown here is derived from an EMBL/GenBank/DDBJ whole genome shotgun (WGS) entry which is preliminary data.</text>
</comment>
<dbReference type="GO" id="GO:0046933">
    <property type="term" value="F:proton-transporting ATP synthase activity, rotational mechanism"/>
    <property type="evidence" value="ECO:0007669"/>
    <property type="project" value="InterPro"/>
</dbReference>
<evidence type="ECO:0000256" key="6">
    <source>
        <dbReference type="ARBA" id="ARBA00023065"/>
    </source>
</evidence>
<reference evidence="10" key="1">
    <citation type="submission" date="2023-10" db="EMBL/GenBank/DDBJ databases">
        <title>Chromosome-level genome of the transformable northern wattle, Acacia crassicarpa.</title>
        <authorList>
            <person name="Massaro I."/>
            <person name="Sinha N.R."/>
            <person name="Poethig S."/>
            <person name="Leichty A.R."/>
        </authorList>
    </citation>
    <scope>NUCLEOTIDE SEQUENCE</scope>
    <source>
        <strain evidence="10">Acra3RX</strain>
        <tissue evidence="10">Leaf</tissue>
    </source>
</reference>
<organism evidence="10 11">
    <name type="scientific">Acacia crassicarpa</name>
    <name type="common">northern wattle</name>
    <dbReference type="NCBI Taxonomy" id="499986"/>
    <lineage>
        <taxon>Eukaryota</taxon>
        <taxon>Viridiplantae</taxon>
        <taxon>Streptophyta</taxon>
        <taxon>Embryophyta</taxon>
        <taxon>Tracheophyta</taxon>
        <taxon>Spermatophyta</taxon>
        <taxon>Magnoliopsida</taxon>
        <taxon>eudicotyledons</taxon>
        <taxon>Gunneridae</taxon>
        <taxon>Pentapetalae</taxon>
        <taxon>rosids</taxon>
        <taxon>fabids</taxon>
        <taxon>Fabales</taxon>
        <taxon>Fabaceae</taxon>
        <taxon>Caesalpinioideae</taxon>
        <taxon>mimosoid clade</taxon>
        <taxon>Acacieae</taxon>
        <taxon>Acacia</taxon>
    </lineage>
</organism>
<dbReference type="Proteomes" id="UP001293593">
    <property type="component" value="Unassembled WGS sequence"/>
</dbReference>
<feature type="signal peptide" evidence="9">
    <location>
        <begin position="1"/>
        <end position="21"/>
    </location>
</feature>
<keyword evidence="4" id="KW-0813">Transport</keyword>
<dbReference type="Gene3D" id="1.10.520.20">
    <property type="entry name" value="N-terminal domain of the delta subunit of the F1F0-ATP synthase"/>
    <property type="match status" value="1"/>
</dbReference>